<dbReference type="SUPFAM" id="SSF50939">
    <property type="entry name" value="Sialidases"/>
    <property type="match status" value="1"/>
</dbReference>
<evidence type="ECO:0000256" key="1">
    <source>
        <dbReference type="SAM" id="SignalP"/>
    </source>
</evidence>
<keyword evidence="4" id="KW-1185">Reference proteome</keyword>
<reference evidence="3 4" key="1">
    <citation type="submission" date="2017-07" db="EMBL/GenBank/DDBJ databases">
        <title>Amycolatopsis antarcticus sp. nov., isolated from the surface of an Antarcticus brown macroalga.</title>
        <authorList>
            <person name="Wang J."/>
            <person name="Leiva S."/>
            <person name="Huang J."/>
            <person name="Huang Y."/>
        </authorList>
    </citation>
    <scope>NUCLEOTIDE SEQUENCE [LARGE SCALE GENOMIC DNA]</scope>
    <source>
        <strain evidence="3 4">AU-G6</strain>
    </source>
</reference>
<dbReference type="PANTHER" id="PTHR43752">
    <property type="entry name" value="BNR/ASP-BOX REPEAT FAMILY PROTEIN"/>
    <property type="match status" value="1"/>
</dbReference>
<organism evidence="3 4">
    <name type="scientific">Amycolatopsis antarctica</name>
    <dbReference type="NCBI Taxonomy" id="1854586"/>
    <lineage>
        <taxon>Bacteria</taxon>
        <taxon>Bacillati</taxon>
        <taxon>Actinomycetota</taxon>
        <taxon>Actinomycetes</taxon>
        <taxon>Pseudonocardiales</taxon>
        <taxon>Pseudonocardiaceae</taxon>
        <taxon>Amycolatopsis</taxon>
    </lineage>
</organism>
<dbReference type="Pfam" id="PF13088">
    <property type="entry name" value="BNR_2"/>
    <property type="match status" value="1"/>
</dbReference>
<dbReference type="InterPro" id="IPR036278">
    <property type="entry name" value="Sialidase_sf"/>
</dbReference>
<feature type="signal peptide" evidence="1">
    <location>
        <begin position="1"/>
        <end position="25"/>
    </location>
</feature>
<dbReference type="Gene3D" id="2.120.10.10">
    <property type="match status" value="1"/>
</dbReference>
<evidence type="ECO:0000259" key="2">
    <source>
        <dbReference type="Pfam" id="PF13088"/>
    </source>
</evidence>
<sequence length="585" mass="62032">MHRQRTPILVAVFALLLTVLSPAAAATAQAANTVRTFEEDAVGAVPAGCAAPAGGTAAVVSDVRAAAGAHSLRLNDQSTATTVGITCPDTARQGVDLSFAAYPAQLTNGFSYSLLGHLEGIDTERSVLHLSVTPEGALRWYDGLGWTQLTPAGTVPVNEWSTLRVQVPSSQEAAYLYVDDRYVGEAGSWGVRAVTDVTGFQITGNGTETAGDEVFVDDVSIGDAVDTPPARTQPFTVGPDVTIATSDTHVQMPNTAVNVTVDGQQQTLVAYPTHGDANDVGGTGMAVSTDKGTTWSDAQSRNPMPEAHSYGMTKLANGDILAVGYQTYMTPNSGERSAEVPTAISHDNGLTWTRRAGVMTTPEAMRPINNVTDRPGSPLGGFVLVHNVVQNPDGSLLQSGYGYYANDTKFRQIVLRSTDGGVNWELLTTVAYDPGLSPEPRYEGFDEGAIERTANGDLLIVMRTGSFQQMYSARSADDGATWSAPEPVLADSIPVTGIYPTLTRLASGELALWIGRPGQALLVSRDGTGNSWTPPQTVDYRNSGNGTFVPVDDDHLLTFGDRGADWADPKPLESRVWSRLVTINR</sequence>
<proteinExistence type="predicted"/>
<dbReference type="CDD" id="cd15482">
    <property type="entry name" value="Sialidase_non-viral"/>
    <property type="match status" value="1"/>
</dbReference>
<dbReference type="Proteomes" id="UP000242444">
    <property type="component" value="Unassembled WGS sequence"/>
</dbReference>
<feature type="domain" description="Sialidase" evidence="2">
    <location>
        <begin position="384"/>
        <end position="539"/>
    </location>
</feature>
<evidence type="ECO:0000313" key="3">
    <source>
        <dbReference type="EMBL" id="OZM74355.1"/>
    </source>
</evidence>
<dbReference type="AlphaFoldDB" id="A0A263DAE9"/>
<dbReference type="OrthoDB" id="9813892at2"/>
<dbReference type="PANTHER" id="PTHR43752:SF2">
    <property type="entry name" value="BNR_ASP-BOX REPEAT FAMILY PROTEIN"/>
    <property type="match status" value="1"/>
</dbReference>
<accession>A0A263DAE9</accession>
<name>A0A263DAE9_9PSEU</name>
<protein>
    <recommendedName>
        <fullName evidence="2">Sialidase domain-containing protein</fullName>
    </recommendedName>
</protein>
<dbReference type="InParanoid" id="A0A263DAE9"/>
<dbReference type="RefSeq" id="WP_094861252.1">
    <property type="nucleotide sequence ID" value="NZ_NKYE01000002.1"/>
</dbReference>
<dbReference type="InterPro" id="IPR011040">
    <property type="entry name" value="Sialidase"/>
</dbReference>
<feature type="chain" id="PRO_5039364954" description="Sialidase domain-containing protein" evidence="1">
    <location>
        <begin position="26"/>
        <end position="585"/>
    </location>
</feature>
<dbReference type="EMBL" id="NKYE01000002">
    <property type="protein sequence ID" value="OZM74355.1"/>
    <property type="molecule type" value="Genomic_DNA"/>
</dbReference>
<keyword evidence="1" id="KW-0732">Signal</keyword>
<gene>
    <name evidence="3" type="ORF">CFN78_04270</name>
</gene>
<evidence type="ECO:0000313" key="4">
    <source>
        <dbReference type="Proteomes" id="UP000242444"/>
    </source>
</evidence>
<comment type="caution">
    <text evidence="3">The sequence shown here is derived from an EMBL/GenBank/DDBJ whole genome shotgun (WGS) entry which is preliminary data.</text>
</comment>